<dbReference type="RefSeq" id="WP_326566960.1">
    <property type="nucleotide sequence ID" value="NZ_CP142149.1"/>
</dbReference>
<proteinExistence type="predicted"/>
<accession>A0ABZ1I0L8</accession>
<keyword evidence="2" id="KW-1185">Reference proteome</keyword>
<evidence type="ECO:0000313" key="1">
    <source>
        <dbReference type="EMBL" id="WSE27957.1"/>
    </source>
</evidence>
<protein>
    <recommendedName>
        <fullName evidence="3">NUDIX hydrolase</fullName>
    </recommendedName>
</protein>
<name>A0ABZ1I0L8_9PSEU</name>
<organism evidence="1 2">
    <name type="scientific">Amycolatopsis rhabdoformis</name>
    <dbReference type="NCBI Taxonomy" id="1448059"/>
    <lineage>
        <taxon>Bacteria</taxon>
        <taxon>Bacillati</taxon>
        <taxon>Actinomycetota</taxon>
        <taxon>Actinomycetes</taxon>
        <taxon>Pseudonocardiales</taxon>
        <taxon>Pseudonocardiaceae</taxon>
        <taxon>Amycolatopsis</taxon>
    </lineage>
</organism>
<reference evidence="1 2" key="1">
    <citation type="journal article" date="2015" name="Int. J. Syst. Evol. Microbiol.">
        <title>Amycolatopsis rhabdoformis sp. nov., an actinomycete isolated from a tropical forest soil.</title>
        <authorList>
            <person name="Souza W.R."/>
            <person name="Silva R.E."/>
            <person name="Goodfellow M."/>
            <person name="Busarakam K."/>
            <person name="Figueiro F.S."/>
            <person name="Ferreira D."/>
            <person name="Rodrigues-Filho E."/>
            <person name="Moraes L.A.B."/>
            <person name="Zucchi T.D."/>
        </authorList>
    </citation>
    <scope>NUCLEOTIDE SEQUENCE [LARGE SCALE GENOMIC DNA]</scope>
    <source>
        <strain evidence="1 2">NCIMB 14900</strain>
    </source>
</reference>
<evidence type="ECO:0008006" key="3">
    <source>
        <dbReference type="Google" id="ProtNLM"/>
    </source>
</evidence>
<evidence type="ECO:0000313" key="2">
    <source>
        <dbReference type="Proteomes" id="UP001330812"/>
    </source>
</evidence>
<gene>
    <name evidence="1" type="ORF">VSH64_34650</name>
</gene>
<dbReference type="Proteomes" id="UP001330812">
    <property type="component" value="Chromosome"/>
</dbReference>
<sequence>MVIGSVALLNPGHGTVAITPRATAKTGGDRLVDDLAELAEVLQPYEPGTAMFIQAHRERLVRVRRKVERRRTLRSLLGLFRGGAGSFDDLSLHDHGELLTENPRMEQLRAAVAREAREELGRR</sequence>
<dbReference type="EMBL" id="CP142149">
    <property type="protein sequence ID" value="WSE27957.1"/>
    <property type="molecule type" value="Genomic_DNA"/>
</dbReference>